<organism evidence="2">
    <name type="scientific">Selaginella moellendorffii</name>
    <name type="common">Spikemoss</name>
    <dbReference type="NCBI Taxonomy" id="88036"/>
    <lineage>
        <taxon>Eukaryota</taxon>
        <taxon>Viridiplantae</taxon>
        <taxon>Streptophyta</taxon>
        <taxon>Embryophyta</taxon>
        <taxon>Tracheophyta</taxon>
        <taxon>Lycopodiopsida</taxon>
        <taxon>Selaginellales</taxon>
        <taxon>Selaginellaceae</taxon>
        <taxon>Selaginella</taxon>
    </lineage>
</organism>
<evidence type="ECO:0000313" key="2">
    <source>
        <dbReference type="Proteomes" id="UP000001514"/>
    </source>
</evidence>
<name>D8R559_SELML</name>
<dbReference type="HOGENOM" id="CLU_1268774_0_0_1"/>
<protein>
    <submittedName>
        <fullName evidence="1">Uncharacterized protein</fullName>
    </submittedName>
</protein>
<gene>
    <name evidence="1" type="ORF">SELMODRAFT_407910</name>
</gene>
<sequence>MKTAGEEDLSEVAEIERDTELVGFFRLMLSYRRKWKREALEDELRACVKLLESLNRTLGSDYALRRETSNLVRWNSCFWGRFVMDPNPEMNILQAIENLGLEVCVVDEDWDTVKEQCEAFMRLVPEAMKVVYDRLGMQKQIRISRALLGALPLPDLRYSVFDIPRDNQLAIEQVDGQPLLKYYLVEAWVLNKKLVVQEELWKLMKEQLYIVIVGLVMI</sequence>
<dbReference type="InParanoid" id="D8R559"/>
<dbReference type="KEGG" id="smo:SELMODRAFT_407910"/>
<proteinExistence type="predicted"/>
<dbReference type="EMBL" id="GL377572">
    <property type="protein sequence ID" value="EFJ32787.1"/>
    <property type="molecule type" value="Genomic_DNA"/>
</dbReference>
<evidence type="ECO:0000313" key="1">
    <source>
        <dbReference type="EMBL" id="EFJ32787.1"/>
    </source>
</evidence>
<dbReference type="AlphaFoldDB" id="D8R559"/>
<accession>D8R559</accession>
<dbReference type="Gramene" id="EFJ32787">
    <property type="protein sequence ID" value="EFJ32787"/>
    <property type="gene ID" value="SELMODRAFT_407910"/>
</dbReference>
<dbReference type="Proteomes" id="UP000001514">
    <property type="component" value="Unassembled WGS sequence"/>
</dbReference>
<keyword evidence="2" id="KW-1185">Reference proteome</keyword>
<reference evidence="1 2" key="1">
    <citation type="journal article" date="2011" name="Science">
        <title>The Selaginella genome identifies genetic changes associated with the evolution of vascular plants.</title>
        <authorList>
            <person name="Banks J.A."/>
            <person name="Nishiyama T."/>
            <person name="Hasebe M."/>
            <person name="Bowman J.L."/>
            <person name="Gribskov M."/>
            <person name="dePamphilis C."/>
            <person name="Albert V.A."/>
            <person name="Aono N."/>
            <person name="Aoyama T."/>
            <person name="Ambrose B.A."/>
            <person name="Ashton N.W."/>
            <person name="Axtell M.J."/>
            <person name="Barker E."/>
            <person name="Barker M.S."/>
            <person name="Bennetzen J.L."/>
            <person name="Bonawitz N.D."/>
            <person name="Chapple C."/>
            <person name="Cheng C."/>
            <person name="Correa L.G."/>
            <person name="Dacre M."/>
            <person name="DeBarry J."/>
            <person name="Dreyer I."/>
            <person name="Elias M."/>
            <person name="Engstrom E.M."/>
            <person name="Estelle M."/>
            <person name="Feng L."/>
            <person name="Finet C."/>
            <person name="Floyd S.K."/>
            <person name="Frommer W.B."/>
            <person name="Fujita T."/>
            <person name="Gramzow L."/>
            <person name="Gutensohn M."/>
            <person name="Harholt J."/>
            <person name="Hattori M."/>
            <person name="Heyl A."/>
            <person name="Hirai T."/>
            <person name="Hiwatashi Y."/>
            <person name="Ishikawa M."/>
            <person name="Iwata M."/>
            <person name="Karol K.G."/>
            <person name="Koehler B."/>
            <person name="Kolukisaoglu U."/>
            <person name="Kubo M."/>
            <person name="Kurata T."/>
            <person name="Lalonde S."/>
            <person name="Li K."/>
            <person name="Li Y."/>
            <person name="Litt A."/>
            <person name="Lyons E."/>
            <person name="Manning G."/>
            <person name="Maruyama T."/>
            <person name="Michael T.P."/>
            <person name="Mikami K."/>
            <person name="Miyazaki S."/>
            <person name="Morinaga S."/>
            <person name="Murata T."/>
            <person name="Mueller-Roeber B."/>
            <person name="Nelson D.R."/>
            <person name="Obara M."/>
            <person name="Oguri Y."/>
            <person name="Olmstead R.G."/>
            <person name="Onodera N."/>
            <person name="Petersen B.L."/>
            <person name="Pils B."/>
            <person name="Prigge M."/>
            <person name="Rensing S.A."/>
            <person name="Riano-Pachon D.M."/>
            <person name="Roberts A.W."/>
            <person name="Sato Y."/>
            <person name="Scheller H.V."/>
            <person name="Schulz B."/>
            <person name="Schulz C."/>
            <person name="Shakirov E.V."/>
            <person name="Shibagaki N."/>
            <person name="Shinohara N."/>
            <person name="Shippen D.E."/>
            <person name="Soerensen I."/>
            <person name="Sotooka R."/>
            <person name="Sugimoto N."/>
            <person name="Sugita M."/>
            <person name="Sumikawa N."/>
            <person name="Tanurdzic M."/>
            <person name="Theissen G."/>
            <person name="Ulvskov P."/>
            <person name="Wakazuki S."/>
            <person name="Weng J.K."/>
            <person name="Willats W.W."/>
            <person name="Wipf D."/>
            <person name="Wolf P.G."/>
            <person name="Yang L."/>
            <person name="Zimmer A.D."/>
            <person name="Zhu Q."/>
            <person name="Mitros T."/>
            <person name="Hellsten U."/>
            <person name="Loque D."/>
            <person name="Otillar R."/>
            <person name="Salamov A."/>
            <person name="Schmutz J."/>
            <person name="Shapiro H."/>
            <person name="Lindquist E."/>
            <person name="Lucas S."/>
            <person name="Rokhsar D."/>
            <person name="Grigoriev I.V."/>
        </authorList>
    </citation>
    <scope>NUCLEOTIDE SEQUENCE [LARGE SCALE GENOMIC DNA]</scope>
</reference>